<dbReference type="NCBIfam" id="TIGR00177">
    <property type="entry name" value="molyb_syn"/>
    <property type="match status" value="1"/>
</dbReference>
<dbReference type="GO" id="GO:0061599">
    <property type="term" value="F:molybdopterin molybdotransferase activity"/>
    <property type="evidence" value="ECO:0007669"/>
    <property type="project" value="UniProtKB-UniRule"/>
</dbReference>
<dbReference type="Gene3D" id="2.40.340.10">
    <property type="entry name" value="MoeA, C-terminal, domain IV"/>
    <property type="match status" value="1"/>
</dbReference>
<dbReference type="InterPro" id="IPR038987">
    <property type="entry name" value="MoeA-like"/>
</dbReference>
<dbReference type="Pfam" id="PF00994">
    <property type="entry name" value="MoCF_biosynth"/>
    <property type="match status" value="1"/>
</dbReference>
<keyword evidence="4 6" id="KW-0501">Molybdenum cofactor biosynthesis</keyword>
<dbReference type="RefSeq" id="WP_154511477.1">
    <property type="nucleotide sequence ID" value="NZ_VUMH01000009.1"/>
</dbReference>
<dbReference type="GO" id="GO:0046872">
    <property type="term" value="F:metal ion binding"/>
    <property type="evidence" value="ECO:0007669"/>
    <property type="project" value="UniProtKB-UniRule"/>
</dbReference>
<keyword evidence="6" id="KW-0479">Metal-binding</keyword>
<dbReference type="InterPro" id="IPR036135">
    <property type="entry name" value="MoeA_linker/N_sf"/>
</dbReference>
<proteinExistence type="inferred from homology"/>
<keyword evidence="6 8" id="KW-0808">Transferase</keyword>
<comment type="function">
    <text evidence="1 6">Catalyzes the insertion of molybdate into adenylated molybdopterin with the concomitant release of AMP.</text>
</comment>
<organism evidence="8 9">
    <name type="scientific">Desulfovibrio porci</name>
    <dbReference type="NCBI Taxonomy" id="2605782"/>
    <lineage>
        <taxon>Bacteria</taxon>
        <taxon>Pseudomonadati</taxon>
        <taxon>Thermodesulfobacteriota</taxon>
        <taxon>Desulfovibrionia</taxon>
        <taxon>Desulfovibrionales</taxon>
        <taxon>Desulfovibrionaceae</taxon>
        <taxon>Desulfovibrio</taxon>
    </lineage>
</organism>
<dbReference type="Gene3D" id="3.90.105.10">
    <property type="entry name" value="Molybdopterin biosynthesis moea protein, domain 2"/>
    <property type="match status" value="1"/>
</dbReference>
<dbReference type="InterPro" id="IPR005110">
    <property type="entry name" value="MoeA_linker/N"/>
</dbReference>
<sequence length="431" mass="45176">MPQDFFVVLSVAEVTRRLKTFAPLPAETAALEDPRGLEGRVLAADVTARDDVPLTNRSGMDGYAVQAADVFGASEGNPVYLTRVGRIAVDRPADFSLEPGQCAAIVTGGSLPDGADAVVMVEHTLELAAGQADAGPVAGQGETLVEIRRPVAPGAHVLRRGDDARRSCPALRAGTPLRPQEIGLLAACGAQEVTVRARPRVGILSTGDEVIPVSADPRPGQVRDVNSHALAAICREAGAEPRLLGIVPDDLEAIAAALRKHLAQVDVLLLSGGSSVGARDFTIAALERLPGAEIFCHGVALSPGKPLILARVGDKCVWGLPGQVASAQVVMFVLGAPFLRHLAGRANAFDQRLRPARKAVLSRNMASKQGREDYLRVRLEAPATDRDLPLAVPVPGLSGLLRTLLDAQGLVRIDANLEGLEEGSVVDVLLL</sequence>
<evidence type="ECO:0000256" key="2">
    <source>
        <dbReference type="ARBA" id="ARBA00005046"/>
    </source>
</evidence>
<dbReference type="PANTHER" id="PTHR10192">
    <property type="entry name" value="MOLYBDOPTERIN BIOSYNTHESIS PROTEIN"/>
    <property type="match status" value="1"/>
</dbReference>
<comment type="pathway">
    <text evidence="2 6">Cofactor biosynthesis; molybdopterin biosynthesis.</text>
</comment>
<evidence type="ECO:0000256" key="5">
    <source>
        <dbReference type="ARBA" id="ARBA00047317"/>
    </source>
</evidence>
<protein>
    <recommendedName>
        <fullName evidence="6">Molybdopterin molybdenumtransferase</fullName>
        <ecNumber evidence="6">2.10.1.1</ecNumber>
    </recommendedName>
</protein>
<dbReference type="Gene3D" id="2.170.190.11">
    <property type="entry name" value="Molybdopterin biosynthesis moea protein, domain 3"/>
    <property type="match status" value="1"/>
</dbReference>
<dbReference type="InterPro" id="IPR036688">
    <property type="entry name" value="MoeA_C_domain_IV_sf"/>
</dbReference>
<dbReference type="AlphaFoldDB" id="A0A6L5XN02"/>
<dbReference type="SUPFAM" id="SSF63867">
    <property type="entry name" value="MoeA C-terminal domain-like"/>
    <property type="match status" value="1"/>
</dbReference>
<comment type="cofactor">
    <cofactor evidence="6">
        <name>Mg(2+)</name>
        <dbReference type="ChEBI" id="CHEBI:18420"/>
    </cofactor>
</comment>
<dbReference type="PANTHER" id="PTHR10192:SF5">
    <property type="entry name" value="GEPHYRIN"/>
    <property type="match status" value="1"/>
</dbReference>
<dbReference type="NCBIfam" id="NF045515">
    <property type="entry name" value="Glp_gephyrin"/>
    <property type="match status" value="1"/>
</dbReference>
<gene>
    <name evidence="8" type="ORF">FYJ44_09440</name>
</gene>
<evidence type="ECO:0000313" key="8">
    <source>
        <dbReference type="EMBL" id="MSS28251.1"/>
    </source>
</evidence>
<evidence type="ECO:0000256" key="6">
    <source>
        <dbReference type="RuleBase" id="RU365090"/>
    </source>
</evidence>
<dbReference type="Proteomes" id="UP000477488">
    <property type="component" value="Unassembled WGS sequence"/>
</dbReference>
<name>A0A6L5XN02_9BACT</name>
<dbReference type="GO" id="GO:0005737">
    <property type="term" value="C:cytoplasm"/>
    <property type="evidence" value="ECO:0007669"/>
    <property type="project" value="TreeGrafter"/>
</dbReference>
<dbReference type="GO" id="GO:0006777">
    <property type="term" value="P:Mo-molybdopterin cofactor biosynthetic process"/>
    <property type="evidence" value="ECO:0007669"/>
    <property type="project" value="UniProtKB-UniRule"/>
</dbReference>
<keyword evidence="9" id="KW-1185">Reference proteome</keyword>
<dbReference type="Gene3D" id="3.40.980.10">
    <property type="entry name" value="MoaB/Mog-like domain"/>
    <property type="match status" value="1"/>
</dbReference>
<keyword evidence="6" id="KW-0460">Magnesium</keyword>
<dbReference type="SUPFAM" id="SSF63882">
    <property type="entry name" value="MoeA N-terminal region -like"/>
    <property type="match status" value="1"/>
</dbReference>
<accession>A0A6L5XN02</accession>
<feature type="domain" description="MoaB/Mog" evidence="7">
    <location>
        <begin position="202"/>
        <end position="341"/>
    </location>
</feature>
<evidence type="ECO:0000259" key="7">
    <source>
        <dbReference type="SMART" id="SM00852"/>
    </source>
</evidence>
<dbReference type="CDD" id="cd00887">
    <property type="entry name" value="MoeA"/>
    <property type="match status" value="1"/>
</dbReference>
<dbReference type="EMBL" id="VUMH01000009">
    <property type="protein sequence ID" value="MSS28251.1"/>
    <property type="molecule type" value="Genomic_DNA"/>
</dbReference>
<dbReference type="UniPathway" id="UPA00344"/>
<dbReference type="SUPFAM" id="SSF53218">
    <property type="entry name" value="Molybdenum cofactor biosynthesis proteins"/>
    <property type="match status" value="1"/>
</dbReference>
<evidence type="ECO:0000313" key="9">
    <source>
        <dbReference type="Proteomes" id="UP000477488"/>
    </source>
</evidence>
<evidence type="ECO:0000256" key="4">
    <source>
        <dbReference type="ARBA" id="ARBA00023150"/>
    </source>
</evidence>
<dbReference type="InterPro" id="IPR005111">
    <property type="entry name" value="MoeA_C_domain_IV"/>
</dbReference>
<dbReference type="Pfam" id="PF03453">
    <property type="entry name" value="MoeA_N"/>
    <property type="match status" value="1"/>
</dbReference>
<dbReference type="SMART" id="SM00852">
    <property type="entry name" value="MoCF_biosynth"/>
    <property type="match status" value="1"/>
</dbReference>
<comment type="catalytic activity">
    <reaction evidence="5">
        <text>adenylyl-molybdopterin + molybdate = Mo-molybdopterin + AMP + H(+)</text>
        <dbReference type="Rhea" id="RHEA:35047"/>
        <dbReference type="ChEBI" id="CHEBI:15378"/>
        <dbReference type="ChEBI" id="CHEBI:36264"/>
        <dbReference type="ChEBI" id="CHEBI:62727"/>
        <dbReference type="ChEBI" id="CHEBI:71302"/>
        <dbReference type="ChEBI" id="CHEBI:456215"/>
        <dbReference type="EC" id="2.10.1.1"/>
    </reaction>
</comment>
<dbReference type="InterPro" id="IPR001453">
    <property type="entry name" value="MoaB/Mog_dom"/>
</dbReference>
<evidence type="ECO:0000256" key="1">
    <source>
        <dbReference type="ARBA" id="ARBA00002901"/>
    </source>
</evidence>
<keyword evidence="6" id="KW-0500">Molybdenum</keyword>
<comment type="caution">
    <text evidence="8">The sequence shown here is derived from an EMBL/GenBank/DDBJ whole genome shotgun (WGS) entry which is preliminary data.</text>
</comment>
<evidence type="ECO:0000256" key="3">
    <source>
        <dbReference type="ARBA" id="ARBA00010763"/>
    </source>
</evidence>
<reference evidence="8 9" key="1">
    <citation type="submission" date="2019-09" db="EMBL/GenBank/DDBJ databases">
        <title>In-depth cultivation of the pig gut microbiome towards novel bacterial diversity and tailored functional studies.</title>
        <authorList>
            <person name="Wylensek D."/>
            <person name="Hitch T.C.A."/>
            <person name="Clavel T."/>
        </authorList>
    </citation>
    <scope>NUCLEOTIDE SEQUENCE [LARGE SCALE GENOMIC DNA]</scope>
    <source>
        <strain evidence="8 9">PG-178-WT-4</strain>
    </source>
</reference>
<dbReference type="EC" id="2.10.1.1" evidence="6"/>
<dbReference type="InterPro" id="IPR036425">
    <property type="entry name" value="MoaB/Mog-like_dom_sf"/>
</dbReference>
<comment type="similarity">
    <text evidence="3 6">Belongs to the MoeA family.</text>
</comment>
<dbReference type="Pfam" id="PF03454">
    <property type="entry name" value="MoeA_C"/>
    <property type="match status" value="1"/>
</dbReference>